<dbReference type="Gene3D" id="1.20.120.910">
    <property type="entry name" value="DksA, coiled-coil domain"/>
    <property type="match status" value="1"/>
</dbReference>
<evidence type="ECO:0000256" key="2">
    <source>
        <dbReference type="ARBA" id="ARBA00022771"/>
    </source>
</evidence>
<evidence type="ECO:0000256" key="1">
    <source>
        <dbReference type="ARBA" id="ARBA00022723"/>
    </source>
</evidence>
<comment type="caution">
    <text evidence="6">The sequence shown here is derived from an EMBL/GenBank/DDBJ whole genome shotgun (WGS) entry which is preliminary data.</text>
</comment>
<dbReference type="SUPFAM" id="SSF57716">
    <property type="entry name" value="Glucocorticoid receptor-like (DNA-binding domain)"/>
    <property type="match status" value="1"/>
</dbReference>
<organism evidence="6 7">
    <name type="scientific">Gemmata algarum</name>
    <dbReference type="NCBI Taxonomy" id="2975278"/>
    <lineage>
        <taxon>Bacteria</taxon>
        <taxon>Pseudomonadati</taxon>
        <taxon>Planctomycetota</taxon>
        <taxon>Planctomycetia</taxon>
        <taxon>Gemmatales</taxon>
        <taxon>Gemmataceae</taxon>
        <taxon>Gemmata</taxon>
    </lineage>
</organism>
<evidence type="ECO:0000313" key="7">
    <source>
        <dbReference type="Proteomes" id="UP001272242"/>
    </source>
</evidence>
<dbReference type="PROSITE" id="PS51128">
    <property type="entry name" value="ZF_DKSA_2"/>
    <property type="match status" value="1"/>
</dbReference>
<dbReference type="PANTHER" id="PTHR33823">
    <property type="entry name" value="RNA POLYMERASE-BINDING TRANSCRIPTION FACTOR DKSA-RELATED"/>
    <property type="match status" value="1"/>
</dbReference>
<protein>
    <submittedName>
        <fullName evidence="6">TraR/DksA family transcriptional regulator</fullName>
    </submittedName>
</protein>
<feature type="zinc finger region" description="dksA C4-type" evidence="4">
    <location>
        <begin position="88"/>
        <end position="112"/>
    </location>
</feature>
<evidence type="ECO:0000313" key="6">
    <source>
        <dbReference type="EMBL" id="MDY3559144.1"/>
    </source>
</evidence>
<evidence type="ECO:0000259" key="5">
    <source>
        <dbReference type="Pfam" id="PF01258"/>
    </source>
</evidence>
<proteinExistence type="predicted"/>
<keyword evidence="7" id="KW-1185">Reference proteome</keyword>
<gene>
    <name evidence="6" type="ORF">R5W23_006347</name>
</gene>
<evidence type="ECO:0000256" key="3">
    <source>
        <dbReference type="ARBA" id="ARBA00022833"/>
    </source>
</evidence>
<dbReference type="RefSeq" id="WP_261187790.1">
    <property type="nucleotide sequence ID" value="NZ_JAXBLV010000088.1"/>
</dbReference>
<keyword evidence="2" id="KW-0863">Zinc-finger</keyword>
<sequence>MSATTPREDVLGNCRKQLEVLVDRLSGGVAQLTVEAQRPVGAETAASTAGGNEGDEEVARSVLLSEEQILSEAQAALARFDAGTFGKCQRCGRAVARTRLAAVPYARNCIKCARAAEAGQND</sequence>
<reference evidence="7" key="1">
    <citation type="journal article" date="2023" name="Mar. Drugs">
        <title>Gemmata algarum, a Novel Planctomycete Isolated from an Algal Mat, Displays Antimicrobial Activity.</title>
        <authorList>
            <person name="Kumar G."/>
            <person name="Kallscheuer N."/>
            <person name="Kashif M."/>
            <person name="Ahamad S."/>
            <person name="Jagadeeshwari U."/>
            <person name="Pannikurungottu S."/>
            <person name="Haufschild T."/>
            <person name="Kabuu M."/>
            <person name="Sasikala C."/>
            <person name="Jogler C."/>
            <person name="Ramana C."/>
        </authorList>
    </citation>
    <scope>NUCLEOTIDE SEQUENCE [LARGE SCALE GENOMIC DNA]</scope>
    <source>
        <strain evidence="7">JC673</strain>
    </source>
</reference>
<feature type="domain" description="Zinc finger DksA/TraR C4-type" evidence="5">
    <location>
        <begin position="83"/>
        <end position="117"/>
    </location>
</feature>
<name>A0ABU5EVZ6_9BACT</name>
<accession>A0ABU5EVZ6</accession>
<keyword evidence="3" id="KW-0862">Zinc</keyword>
<dbReference type="InterPro" id="IPR000962">
    <property type="entry name" value="Znf_DskA_TraR"/>
</dbReference>
<dbReference type="EMBL" id="JAXBLV010000088">
    <property type="protein sequence ID" value="MDY3559144.1"/>
    <property type="molecule type" value="Genomic_DNA"/>
</dbReference>
<keyword evidence="1" id="KW-0479">Metal-binding</keyword>
<dbReference type="PANTHER" id="PTHR33823:SF4">
    <property type="entry name" value="GENERAL STRESS PROTEIN 16O"/>
    <property type="match status" value="1"/>
</dbReference>
<evidence type="ECO:0000256" key="4">
    <source>
        <dbReference type="PROSITE-ProRule" id="PRU00510"/>
    </source>
</evidence>
<dbReference type="Proteomes" id="UP001272242">
    <property type="component" value="Unassembled WGS sequence"/>
</dbReference>
<dbReference type="Pfam" id="PF01258">
    <property type="entry name" value="zf-dskA_traR"/>
    <property type="match status" value="1"/>
</dbReference>